<dbReference type="InterPro" id="IPR003362">
    <property type="entry name" value="Bact_transf"/>
</dbReference>
<protein>
    <submittedName>
        <fullName evidence="10">Exopolysaccharide biosynthesis polyprenyl glycosylphosphotransferase</fullName>
    </submittedName>
</protein>
<feature type="transmembrane region" description="Helical" evidence="8">
    <location>
        <begin position="147"/>
        <end position="169"/>
    </location>
</feature>
<evidence type="ECO:0000256" key="8">
    <source>
        <dbReference type="SAM" id="Phobius"/>
    </source>
</evidence>
<keyword evidence="5 8" id="KW-1133">Transmembrane helix</keyword>
<evidence type="ECO:0000256" key="3">
    <source>
        <dbReference type="ARBA" id="ARBA00022679"/>
    </source>
</evidence>
<evidence type="ECO:0000256" key="5">
    <source>
        <dbReference type="ARBA" id="ARBA00022989"/>
    </source>
</evidence>
<feature type="transmembrane region" description="Helical" evidence="8">
    <location>
        <begin position="91"/>
        <end position="109"/>
    </location>
</feature>
<dbReference type="Gene3D" id="3.40.50.720">
    <property type="entry name" value="NAD(P)-binding Rossmann-like Domain"/>
    <property type="match status" value="1"/>
</dbReference>
<comment type="subcellular location">
    <subcellularLocation>
        <location evidence="1">Membrane</location>
        <topology evidence="1">Multi-pass membrane protein</topology>
    </subcellularLocation>
</comment>
<dbReference type="Pfam" id="PF02397">
    <property type="entry name" value="Bac_transf"/>
    <property type="match status" value="1"/>
</dbReference>
<reference evidence="10 11" key="1">
    <citation type="submission" date="2016-11" db="EMBL/GenBank/DDBJ databases">
        <authorList>
            <person name="Jaros S."/>
            <person name="Januszkiewicz K."/>
            <person name="Wedrychowicz H."/>
        </authorList>
    </citation>
    <scope>NUCLEOTIDE SEQUENCE [LARGE SCALE GENOMIC DNA]</scope>
    <source>
        <strain evidence="10 11">DSM 46144</strain>
    </source>
</reference>
<gene>
    <name evidence="10" type="ORF">SAMN05443668_110116</name>
</gene>
<feature type="transmembrane region" description="Helical" evidence="8">
    <location>
        <begin position="66"/>
        <end position="85"/>
    </location>
</feature>
<evidence type="ECO:0000313" key="10">
    <source>
        <dbReference type="EMBL" id="SHN44197.1"/>
    </source>
</evidence>
<dbReference type="EMBL" id="FRCS01000010">
    <property type="protein sequence ID" value="SHN44197.1"/>
    <property type="molecule type" value="Genomic_DNA"/>
</dbReference>
<accession>A0A1M7RD12</accession>
<evidence type="ECO:0000256" key="1">
    <source>
        <dbReference type="ARBA" id="ARBA00004141"/>
    </source>
</evidence>
<keyword evidence="3 10" id="KW-0808">Transferase</keyword>
<evidence type="ECO:0000313" key="11">
    <source>
        <dbReference type="Proteomes" id="UP000184440"/>
    </source>
</evidence>
<sequence length="500" mass="55086">MVSQVTGEHPVVDLDPAAPVQDAEPGAALSPAGRKPQPLTDPPAPKAPHDGFIKRRLRRWVPHMKAYYIVLPVDLVMLSIPAIWTLGNLKAVLSMALLTVALFATGGRYRARLHLSILDELPLLLGRLLTAAAVVAVITSIRHEDTVILGNFLRAAAAAMALVIVGRFLTGQVILYGRRARLVAHGTVLVGSGEAAMELTDLLRRYPQYGLRVVAHVSDAGPAGGIDVPWRGGLDEIENVISATGSDVLLVADTPDDARLVELVRRPRAARCDLLVVPRMREFHTQTGLPDHIGAIPIMRIRQPRLDGPMWLAKRAVDLVVATVGLILLSPLMAVIAIAVRLEGGPGVLFTQQRIGRDGQPFDLYKFRSMRPVNEAESATNWSIAHDNRVGPVGRVLRRTSMDELPQLWNILRGDMTIVGPRPERPFFVERFSAEHRRYAYRHRVPAGLTGLAQVSGLRGDTPISDRARFDNYYIENWSLWLDVKVFIRTFIEVLRAGGR</sequence>
<dbReference type="AlphaFoldDB" id="A0A1M7RD12"/>
<dbReference type="GO" id="GO:0016020">
    <property type="term" value="C:membrane"/>
    <property type="evidence" value="ECO:0007669"/>
    <property type="project" value="UniProtKB-SubCell"/>
</dbReference>
<dbReference type="NCBIfam" id="TIGR03025">
    <property type="entry name" value="EPS_sugtrans"/>
    <property type="match status" value="1"/>
</dbReference>
<evidence type="ECO:0000259" key="9">
    <source>
        <dbReference type="Pfam" id="PF02397"/>
    </source>
</evidence>
<evidence type="ECO:0000256" key="6">
    <source>
        <dbReference type="ARBA" id="ARBA00023136"/>
    </source>
</evidence>
<dbReference type="InterPro" id="IPR017475">
    <property type="entry name" value="EPS_sugar_tfrase"/>
</dbReference>
<feature type="region of interest" description="Disordered" evidence="7">
    <location>
        <begin position="1"/>
        <end position="50"/>
    </location>
</feature>
<feature type="transmembrane region" description="Helical" evidence="8">
    <location>
        <begin position="121"/>
        <end position="141"/>
    </location>
</feature>
<comment type="similarity">
    <text evidence="2">Belongs to the bacterial sugar transferase family.</text>
</comment>
<keyword evidence="6 8" id="KW-0472">Membrane</keyword>
<organism evidence="10 11">
    <name type="scientific">Cryptosporangium aurantiacum</name>
    <dbReference type="NCBI Taxonomy" id="134849"/>
    <lineage>
        <taxon>Bacteria</taxon>
        <taxon>Bacillati</taxon>
        <taxon>Actinomycetota</taxon>
        <taxon>Actinomycetes</taxon>
        <taxon>Cryptosporangiales</taxon>
        <taxon>Cryptosporangiaceae</taxon>
        <taxon>Cryptosporangium</taxon>
    </lineage>
</organism>
<feature type="domain" description="Bacterial sugar transferase" evidence="9">
    <location>
        <begin position="314"/>
        <end position="495"/>
    </location>
</feature>
<keyword evidence="4 8" id="KW-0812">Transmembrane</keyword>
<dbReference type="GO" id="GO:0016780">
    <property type="term" value="F:phosphotransferase activity, for other substituted phosphate groups"/>
    <property type="evidence" value="ECO:0007669"/>
    <property type="project" value="TreeGrafter"/>
</dbReference>
<feature type="transmembrane region" description="Helical" evidence="8">
    <location>
        <begin position="319"/>
        <end position="340"/>
    </location>
</feature>
<dbReference type="PANTHER" id="PTHR30576">
    <property type="entry name" value="COLANIC BIOSYNTHESIS UDP-GLUCOSE LIPID CARRIER TRANSFERASE"/>
    <property type="match status" value="1"/>
</dbReference>
<evidence type="ECO:0000256" key="4">
    <source>
        <dbReference type="ARBA" id="ARBA00022692"/>
    </source>
</evidence>
<evidence type="ECO:0000256" key="2">
    <source>
        <dbReference type="ARBA" id="ARBA00006464"/>
    </source>
</evidence>
<evidence type="ECO:0000256" key="7">
    <source>
        <dbReference type="SAM" id="MobiDB-lite"/>
    </source>
</evidence>
<dbReference type="Proteomes" id="UP000184440">
    <property type="component" value="Unassembled WGS sequence"/>
</dbReference>
<proteinExistence type="inferred from homology"/>
<dbReference type="PANTHER" id="PTHR30576:SF0">
    <property type="entry name" value="UNDECAPRENYL-PHOSPHATE N-ACETYLGALACTOSAMINYL 1-PHOSPHATE TRANSFERASE-RELATED"/>
    <property type="match status" value="1"/>
</dbReference>
<keyword evidence="11" id="KW-1185">Reference proteome</keyword>
<name>A0A1M7RD12_9ACTN</name>
<dbReference type="STRING" id="134849.SAMN05443668_110116"/>